<proteinExistence type="predicted"/>
<organism evidence="3 4">
    <name type="scientific">Ktedonospora formicarum</name>
    <dbReference type="NCBI Taxonomy" id="2778364"/>
    <lineage>
        <taxon>Bacteria</taxon>
        <taxon>Bacillati</taxon>
        <taxon>Chloroflexota</taxon>
        <taxon>Ktedonobacteria</taxon>
        <taxon>Ktedonobacterales</taxon>
        <taxon>Ktedonobacteraceae</taxon>
        <taxon>Ktedonospora</taxon>
    </lineage>
</organism>
<dbReference type="EMBL" id="BNJF01000001">
    <property type="protein sequence ID" value="GHO41970.1"/>
    <property type="molecule type" value="Genomic_DNA"/>
</dbReference>
<dbReference type="InterPro" id="IPR002035">
    <property type="entry name" value="VWF_A"/>
</dbReference>
<feature type="signal peptide" evidence="1">
    <location>
        <begin position="1"/>
        <end position="20"/>
    </location>
</feature>
<dbReference type="Proteomes" id="UP000612362">
    <property type="component" value="Unassembled WGS sequence"/>
</dbReference>
<dbReference type="CDD" id="cd00198">
    <property type="entry name" value="vWFA"/>
    <property type="match status" value="1"/>
</dbReference>
<comment type="caution">
    <text evidence="3">The sequence shown here is derived from an EMBL/GenBank/DDBJ whole genome shotgun (WGS) entry which is preliminary data.</text>
</comment>
<keyword evidence="4" id="KW-1185">Reference proteome</keyword>
<dbReference type="SMART" id="SM00327">
    <property type="entry name" value="VWA"/>
    <property type="match status" value="1"/>
</dbReference>
<dbReference type="AlphaFoldDB" id="A0A8J3HVW7"/>
<gene>
    <name evidence="3" type="ORF">KSX_01330</name>
</gene>
<name>A0A8J3HVW7_9CHLR</name>
<evidence type="ECO:0000256" key="1">
    <source>
        <dbReference type="SAM" id="SignalP"/>
    </source>
</evidence>
<sequence length="550" mass="60289">MPKKLFLFFTSLLLVSMLLAGCGGPENGNKQELQYTDDAKVLNIIAGSEQQTILEQIVTPWCKSKGFTCNFVLKGSVDQSFLLKQGGGAYDVFWFASSVFEQIGDEKNVLKDVQPMFITPLVYAGWKSEMQKLGFVGRDDISVSEILSAVESHKTTAWLTNPSQSNSGATVFFGFLNYFAGNKAGVPLSKQQLESQPVQEGITKFIRSMDQTPPSTGTLMNNCIANKEKCRTLFTYEALAIENNKQLVSKGQEPLYVVYPKESLAIADAPMGFLPHGGSANSAKEQTFRQLQQYLLSADVQHKLLQLGRRPAGGGGLSLTNADSATFNPDWGIKATLHQQAITYPAPDVINQALDNYQTSYRRPVHTVYCLDGSGSMDGNGGWDQLKESSELLFDQTKAREYLLQTHPQDLTSVMIFNNTIAAGPDGSWTVEGNDPQKMRGLYNNIQSRGPDGGTNMYVCLQKAVELFNQQPNENRKRLIIVMTDGQSEQGNNANQIIQSIASLGVPVISVAFGSDADLTQLKEVSTATHGSVTQKDNMTEAMREATGYK</sequence>
<dbReference type="InterPro" id="IPR036465">
    <property type="entry name" value="vWFA_dom_sf"/>
</dbReference>
<evidence type="ECO:0000313" key="3">
    <source>
        <dbReference type="EMBL" id="GHO41970.1"/>
    </source>
</evidence>
<dbReference type="PANTHER" id="PTHR10579">
    <property type="entry name" value="CALCIUM-ACTIVATED CHLORIDE CHANNEL REGULATOR"/>
    <property type="match status" value="1"/>
</dbReference>
<dbReference type="Pfam" id="PF00092">
    <property type="entry name" value="VWA"/>
    <property type="match status" value="1"/>
</dbReference>
<feature type="chain" id="PRO_5035294322" evidence="1">
    <location>
        <begin position="21"/>
        <end position="550"/>
    </location>
</feature>
<dbReference type="PANTHER" id="PTHR10579:SF43">
    <property type="entry name" value="ZINC FINGER (C3HC4-TYPE RING FINGER) FAMILY PROTEIN"/>
    <property type="match status" value="1"/>
</dbReference>
<dbReference type="InterPro" id="IPR051266">
    <property type="entry name" value="CLCR"/>
</dbReference>
<dbReference type="PROSITE" id="PS51257">
    <property type="entry name" value="PROKAR_LIPOPROTEIN"/>
    <property type="match status" value="1"/>
</dbReference>
<evidence type="ECO:0000259" key="2">
    <source>
        <dbReference type="PROSITE" id="PS50234"/>
    </source>
</evidence>
<reference evidence="3" key="1">
    <citation type="submission" date="2020-10" db="EMBL/GenBank/DDBJ databases">
        <title>Taxonomic study of unclassified bacteria belonging to the class Ktedonobacteria.</title>
        <authorList>
            <person name="Yabe S."/>
            <person name="Wang C.M."/>
            <person name="Zheng Y."/>
            <person name="Sakai Y."/>
            <person name="Cavaletti L."/>
            <person name="Monciardini P."/>
            <person name="Donadio S."/>
        </authorList>
    </citation>
    <scope>NUCLEOTIDE SEQUENCE</scope>
    <source>
        <strain evidence="3">SOSP1-1</strain>
    </source>
</reference>
<dbReference type="PROSITE" id="PS50234">
    <property type="entry name" value="VWFA"/>
    <property type="match status" value="1"/>
</dbReference>
<protein>
    <submittedName>
        <fullName evidence="3">VWA domain-containing protein</fullName>
    </submittedName>
</protein>
<keyword evidence="1" id="KW-0732">Signal</keyword>
<dbReference type="SUPFAM" id="SSF53300">
    <property type="entry name" value="vWA-like"/>
    <property type="match status" value="1"/>
</dbReference>
<accession>A0A8J3HVW7</accession>
<dbReference type="RefSeq" id="WP_220191568.1">
    <property type="nucleotide sequence ID" value="NZ_BNJF01000001.1"/>
</dbReference>
<feature type="domain" description="VWFA" evidence="2">
    <location>
        <begin position="366"/>
        <end position="550"/>
    </location>
</feature>
<evidence type="ECO:0000313" key="4">
    <source>
        <dbReference type="Proteomes" id="UP000612362"/>
    </source>
</evidence>
<dbReference type="SUPFAM" id="SSF53850">
    <property type="entry name" value="Periplasmic binding protein-like II"/>
    <property type="match status" value="1"/>
</dbReference>
<dbReference type="Gene3D" id="3.40.50.410">
    <property type="entry name" value="von Willebrand factor, type A domain"/>
    <property type="match status" value="1"/>
</dbReference>